<protein>
    <recommendedName>
        <fullName evidence="1">Amine oxidase domain-containing protein</fullName>
    </recommendedName>
</protein>
<dbReference type="GO" id="GO:0016491">
    <property type="term" value="F:oxidoreductase activity"/>
    <property type="evidence" value="ECO:0007669"/>
    <property type="project" value="InterPro"/>
</dbReference>
<dbReference type="Gene3D" id="3.50.50.60">
    <property type="entry name" value="FAD/NAD(P)-binding domain"/>
    <property type="match status" value="2"/>
</dbReference>
<dbReference type="AlphaFoldDB" id="A0A7S4AAR3"/>
<sequence length="620" mass="69366">MDDPASTNAKNDIDMQPGHIRKVDCVIIGAGAAGLQCAVNLLDYEKNISVVILEARDRVGGRILTTDEIALTVCSDSNLKNEVLFHRDHGAAWVHGAHKINPMMQLLAEIESESDRGLLPMLDPVFNGNMWTRPHTILHGNDKRRGQNSLISFFVDGVLVPDSDTAESDDEIEQERCIIRDDIEQEPLVASSSSLSSSISRAIRRHYQVLRAMMLKYDNGEYNDNDNVDQLYHQLNSTLADGAHDPTERGEDKKRLVDLLAPFYLFLMENWNGISMNDTNVEQIVECLVPMHKHHDDDGKVKIVDGYAEANVEENKGNIDQIKMPETDEQYVGAGDFIGPHCKVKTGMITVLKPLIRRIEHHQQDEDQEIICLREKVVSIIDKANHVRIEIASGKVVEANCCVNTIPLGCLQNLIANKTFFQPRLRDEKIEAINSFWSGSYKKIFLTFDHIFWPKETPVIGLIRSKPERQPGGSASSKSCTFPGRHLVLFNLWARENIPSIEAILCGDLGKWAFEKSDDIIKQAVIEFIEDSMGICNLSTSCTGCHVTRWEEDEFTRGSYSSFRLNTVESHVDVAGSTEWDGRLVFAGEATDSEHMGSVHAALMSGKRAAREVIDLSNAT</sequence>
<dbReference type="InterPro" id="IPR050281">
    <property type="entry name" value="Flavin_monoamine_oxidase"/>
</dbReference>
<dbReference type="EMBL" id="HBIX01001858">
    <property type="protein sequence ID" value="CAE0708660.1"/>
    <property type="molecule type" value="Transcribed_RNA"/>
</dbReference>
<dbReference type="PANTHER" id="PTHR10742">
    <property type="entry name" value="FLAVIN MONOAMINE OXIDASE"/>
    <property type="match status" value="1"/>
</dbReference>
<dbReference type="Pfam" id="PF13450">
    <property type="entry name" value="NAD_binding_8"/>
    <property type="match status" value="1"/>
</dbReference>
<dbReference type="SUPFAM" id="SSF51905">
    <property type="entry name" value="FAD/NAD(P)-binding domain"/>
    <property type="match status" value="1"/>
</dbReference>
<dbReference type="Pfam" id="PF01593">
    <property type="entry name" value="Amino_oxidase"/>
    <property type="match status" value="1"/>
</dbReference>
<evidence type="ECO:0000313" key="2">
    <source>
        <dbReference type="EMBL" id="CAE0708660.1"/>
    </source>
</evidence>
<organism evidence="2">
    <name type="scientific">Pseudo-nitzschia australis</name>
    <dbReference type="NCBI Taxonomy" id="44445"/>
    <lineage>
        <taxon>Eukaryota</taxon>
        <taxon>Sar</taxon>
        <taxon>Stramenopiles</taxon>
        <taxon>Ochrophyta</taxon>
        <taxon>Bacillariophyta</taxon>
        <taxon>Bacillariophyceae</taxon>
        <taxon>Bacillariophycidae</taxon>
        <taxon>Bacillariales</taxon>
        <taxon>Bacillariaceae</taxon>
        <taxon>Pseudo-nitzschia</taxon>
    </lineage>
</organism>
<name>A0A7S4AAR3_9STRA</name>
<proteinExistence type="predicted"/>
<feature type="domain" description="Amine oxidase" evidence="1">
    <location>
        <begin position="339"/>
        <end position="614"/>
    </location>
</feature>
<reference evidence="2" key="1">
    <citation type="submission" date="2021-01" db="EMBL/GenBank/DDBJ databases">
        <authorList>
            <person name="Corre E."/>
            <person name="Pelletier E."/>
            <person name="Niang G."/>
            <person name="Scheremetjew M."/>
            <person name="Finn R."/>
            <person name="Kale V."/>
            <person name="Holt S."/>
            <person name="Cochrane G."/>
            <person name="Meng A."/>
            <person name="Brown T."/>
            <person name="Cohen L."/>
        </authorList>
    </citation>
    <scope>NUCLEOTIDE SEQUENCE</scope>
    <source>
        <strain evidence="2">10249 10 AB</strain>
    </source>
</reference>
<dbReference type="InterPro" id="IPR036188">
    <property type="entry name" value="FAD/NAD-bd_sf"/>
</dbReference>
<accession>A0A7S4AAR3</accession>
<dbReference type="SUPFAM" id="SSF54373">
    <property type="entry name" value="FAD-linked reductases, C-terminal domain"/>
    <property type="match status" value="1"/>
</dbReference>
<dbReference type="InterPro" id="IPR002937">
    <property type="entry name" value="Amino_oxidase"/>
</dbReference>
<dbReference type="PANTHER" id="PTHR10742:SF410">
    <property type="entry name" value="LYSINE-SPECIFIC HISTONE DEMETHYLASE 2"/>
    <property type="match status" value="1"/>
</dbReference>
<evidence type="ECO:0000259" key="1">
    <source>
        <dbReference type="Pfam" id="PF01593"/>
    </source>
</evidence>
<gene>
    <name evidence="2" type="ORF">PAUS00366_LOCUS1380</name>
</gene>